<sequence length="153" mass="17236">MGPTGGTSLLPPPNVNPMPTDLGVSPTVSKAETLVTSQCPEFYAKNSLILSRVIYLGLLWLGLIILLNPSVSFGSFTKQYLKLPWWLIINSMWIWVVINHHLETASYYPEVSVTPRESPLNPYPGWSRDAYMSWRNHPWVLVLPFSGLNRGQP</sequence>
<protein>
    <submittedName>
        <fullName evidence="1">Uncharacterized protein</fullName>
    </submittedName>
</protein>
<gene>
    <name evidence="1" type="ORF">DSO57_1007776</name>
</gene>
<dbReference type="EMBL" id="QTSX02000023">
    <property type="protein sequence ID" value="KAJ9089957.1"/>
    <property type="molecule type" value="Genomic_DNA"/>
</dbReference>
<evidence type="ECO:0000313" key="2">
    <source>
        <dbReference type="Proteomes" id="UP001165960"/>
    </source>
</evidence>
<proteinExistence type="predicted"/>
<reference evidence="1" key="1">
    <citation type="submission" date="2022-04" db="EMBL/GenBank/DDBJ databases">
        <title>Genome of the entomopathogenic fungus Entomophthora muscae.</title>
        <authorList>
            <person name="Elya C."/>
            <person name="Lovett B.R."/>
            <person name="Lee E."/>
            <person name="Macias A.M."/>
            <person name="Hajek A.E."/>
            <person name="De Bivort B.L."/>
            <person name="Kasson M.T."/>
            <person name="De Fine Licht H.H."/>
            <person name="Stajich J.E."/>
        </authorList>
    </citation>
    <scope>NUCLEOTIDE SEQUENCE</scope>
    <source>
        <strain evidence="1">Berkeley</strain>
    </source>
</reference>
<accession>A0ACC2UUC6</accession>
<keyword evidence="2" id="KW-1185">Reference proteome</keyword>
<comment type="caution">
    <text evidence="1">The sequence shown here is derived from an EMBL/GenBank/DDBJ whole genome shotgun (WGS) entry which is preliminary data.</text>
</comment>
<dbReference type="Proteomes" id="UP001165960">
    <property type="component" value="Unassembled WGS sequence"/>
</dbReference>
<organism evidence="1 2">
    <name type="scientific">Entomophthora muscae</name>
    <dbReference type="NCBI Taxonomy" id="34485"/>
    <lineage>
        <taxon>Eukaryota</taxon>
        <taxon>Fungi</taxon>
        <taxon>Fungi incertae sedis</taxon>
        <taxon>Zoopagomycota</taxon>
        <taxon>Entomophthoromycotina</taxon>
        <taxon>Entomophthoromycetes</taxon>
        <taxon>Entomophthorales</taxon>
        <taxon>Entomophthoraceae</taxon>
        <taxon>Entomophthora</taxon>
    </lineage>
</organism>
<name>A0ACC2UUC6_9FUNG</name>
<evidence type="ECO:0000313" key="1">
    <source>
        <dbReference type="EMBL" id="KAJ9089957.1"/>
    </source>
</evidence>